<gene>
    <name evidence="2" type="ORF">D0Z08_02910</name>
</gene>
<name>A0A417Y7T9_9ACTN</name>
<organism evidence="2 3">
    <name type="scientific">Nocardioides immobilis</name>
    <dbReference type="NCBI Taxonomy" id="2049295"/>
    <lineage>
        <taxon>Bacteria</taxon>
        <taxon>Bacillati</taxon>
        <taxon>Actinomycetota</taxon>
        <taxon>Actinomycetes</taxon>
        <taxon>Propionibacteriales</taxon>
        <taxon>Nocardioidaceae</taxon>
        <taxon>Nocardioides</taxon>
    </lineage>
</organism>
<protein>
    <submittedName>
        <fullName evidence="2">Uncharacterized protein</fullName>
    </submittedName>
</protein>
<proteinExistence type="predicted"/>
<keyword evidence="3" id="KW-1185">Reference proteome</keyword>
<evidence type="ECO:0000256" key="1">
    <source>
        <dbReference type="SAM" id="SignalP"/>
    </source>
</evidence>
<dbReference type="AlphaFoldDB" id="A0A417Y7T9"/>
<evidence type="ECO:0000313" key="3">
    <source>
        <dbReference type="Proteomes" id="UP000283644"/>
    </source>
</evidence>
<keyword evidence="1" id="KW-0732">Signal</keyword>
<dbReference type="Proteomes" id="UP000283644">
    <property type="component" value="Unassembled WGS sequence"/>
</dbReference>
<dbReference type="EMBL" id="QXGH01000009">
    <property type="protein sequence ID" value="RHW28810.1"/>
    <property type="molecule type" value="Genomic_DNA"/>
</dbReference>
<evidence type="ECO:0000313" key="2">
    <source>
        <dbReference type="EMBL" id="RHW28810.1"/>
    </source>
</evidence>
<feature type="signal peptide" evidence="1">
    <location>
        <begin position="1"/>
        <end position="23"/>
    </location>
</feature>
<feature type="chain" id="PRO_5019444613" evidence="1">
    <location>
        <begin position="24"/>
        <end position="334"/>
    </location>
</feature>
<reference evidence="2 3" key="1">
    <citation type="submission" date="2018-09" db="EMBL/GenBank/DDBJ databases">
        <title>Genome sequencing of Nocardioides immobilis CCTCC AB 2017083 for comparison to Nocardioides silvaticus.</title>
        <authorList>
            <person name="Li C."/>
            <person name="Wang G."/>
        </authorList>
    </citation>
    <scope>NUCLEOTIDE SEQUENCE [LARGE SCALE GENOMIC DNA]</scope>
    <source>
        <strain evidence="2 3">CCTCC AB 2017083</strain>
    </source>
</reference>
<sequence length="334" mass="35531">MAVALVAVTPVVLALQVVGPHAAAEGCENQDWCDVETGPNGGSVSVHLSGTGVSTGSGSTASVPPDCWFQDGVALEPALAQRRILAIFEYLLPILQLPLHSVADYEAALEAHPNRPNSDYDDWKWYWLKCKPGFDITSDEALSVSEATNWYGLQVARLDKLLQTGQPTEGGVSVETLLQVAQDAFTIPEPEIQQSPAATDENGATLVNLDTWFWSEEAQASYTITATAGPVSVTLTAENTGYKLVSPAGGANCTYEQFTTKWSEELNSNPDAGCTIAFSEPSTGDGHEVSVSSTWDVTWTATGINGTNTLDPITPSSTITVPVVEQWGDVTDVH</sequence>
<accession>A0A417Y7T9</accession>
<comment type="caution">
    <text evidence="2">The sequence shown here is derived from an EMBL/GenBank/DDBJ whole genome shotgun (WGS) entry which is preliminary data.</text>
</comment>